<dbReference type="GO" id="GO:0004540">
    <property type="term" value="F:RNA nuclease activity"/>
    <property type="evidence" value="ECO:0007669"/>
    <property type="project" value="InterPro"/>
</dbReference>
<dbReference type="SUPFAM" id="SSF50249">
    <property type="entry name" value="Nucleic acid-binding proteins"/>
    <property type="match status" value="1"/>
</dbReference>
<dbReference type="AlphaFoldDB" id="A0A4R2LCU4"/>
<evidence type="ECO:0000256" key="9">
    <source>
        <dbReference type="ARBA" id="ARBA00022884"/>
    </source>
</evidence>
<organism evidence="12 13">
    <name type="scientific">Frisingicoccus caecimuris</name>
    <dbReference type="NCBI Taxonomy" id="1796636"/>
    <lineage>
        <taxon>Bacteria</taxon>
        <taxon>Bacillati</taxon>
        <taxon>Bacillota</taxon>
        <taxon>Clostridia</taxon>
        <taxon>Lachnospirales</taxon>
        <taxon>Lachnospiraceae</taxon>
        <taxon>Frisingicoccus</taxon>
    </lineage>
</organism>
<dbReference type="GO" id="GO:0005737">
    <property type="term" value="C:cytoplasm"/>
    <property type="evidence" value="ECO:0007669"/>
    <property type="project" value="TreeGrafter"/>
</dbReference>
<keyword evidence="10" id="KW-0472">Membrane</keyword>
<dbReference type="Pfam" id="PF10150">
    <property type="entry name" value="RNase_E_G"/>
    <property type="match status" value="1"/>
</dbReference>
<dbReference type="GO" id="GO:0003723">
    <property type="term" value="F:RNA binding"/>
    <property type="evidence" value="ECO:0007669"/>
    <property type="project" value="UniProtKB-KW"/>
</dbReference>
<dbReference type="InterPro" id="IPR004659">
    <property type="entry name" value="RNase_E/G"/>
</dbReference>
<dbReference type="CDD" id="cd04453">
    <property type="entry name" value="S1_RNase_E"/>
    <property type="match status" value="1"/>
</dbReference>
<dbReference type="EMBL" id="SLXA01000001">
    <property type="protein sequence ID" value="TCO86249.1"/>
    <property type="molecule type" value="Genomic_DNA"/>
</dbReference>
<evidence type="ECO:0000256" key="7">
    <source>
        <dbReference type="ARBA" id="ARBA00022801"/>
    </source>
</evidence>
<gene>
    <name evidence="12" type="ORF">EV212_10129</name>
</gene>
<dbReference type="PANTHER" id="PTHR30001:SF1">
    <property type="entry name" value="RIBONUCLEASE E_G-LIKE PROTEIN, CHLOROPLASTIC"/>
    <property type="match status" value="1"/>
</dbReference>
<dbReference type="RefSeq" id="WP_165873244.1">
    <property type="nucleotide sequence ID" value="NZ_JANKAQ010000005.1"/>
</dbReference>
<evidence type="ECO:0000313" key="12">
    <source>
        <dbReference type="EMBL" id="TCO86249.1"/>
    </source>
</evidence>
<name>A0A4R2LCU4_9FIRM</name>
<keyword evidence="5" id="KW-0479">Metal-binding</keyword>
<proteinExistence type="predicted"/>
<dbReference type="Gene3D" id="2.40.50.140">
    <property type="entry name" value="Nucleic acid-binding proteins"/>
    <property type="match status" value="1"/>
</dbReference>
<evidence type="ECO:0000313" key="13">
    <source>
        <dbReference type="Proteomes" id="UP000295711"/>
    </source>
</evidence>
<sequence length="404" mass="46111">MATEYCNAMMSKEVIITNYKNQYMIASLFDGKAAEIFFKAPDALKIGDIFIGKVKNIVENIQAAFVEIQPGIIGYYSLKTNTHHLLTRPSNRKLSVGDEILVQVERGSIKSKAPVLTSKIQLSGKNMVFLGNQQFIGISKKIISTERREALKALGKTLTETEVSGLIFRTDSSECTDQILQDEYRQLEVDYKNIMSIYPNRTCYSKIYTKPEDWLQYVHMVPDPGLRILTDVPEIYHLLQSKYRHMIEPPLVELYDDPEYPLIKLKSMETQISRALAKNVWLKSGASLVIESTEALTSIDVNTSKTEIHKKDEETFFQINMEAAAEICRQLRLRNLSGIIIVDFINLSSKENELRLMSELKKLARKDPVPLNVVDMTALGLVEITRKRTYRPLHEQVKEVQIGE</sequence>
<reference evidence="12 13" key="1">
    <citation type="submission" date="2019-03" db="EMBL/GenBank/DDBJ databases">
        <title>Genomic Encyclopedia of Type Strains, Phase IV (KMG-IV): sequencing the most valuable type-strain genomes for metagenomic binning, comparative biology and taxonomic classification.</title>
        <authorList>
            <person name="Goeker M."/>
        </authorList>
    </citation>
    <scope>NUCLEOTIDE SEQUENCE [LARGE SCALE GENOMIC DNA]</scope>
    <source>
        <strain evidence="12 13">DSM 28559</strain>
    </source>
</reference>
<dbReference type="GO" id="GO:0016787">
    <property type="term" value="F:hydrolase activity"/>
    <property type="evidence" value="ECO:0007669"/>
    <property type="project" value="UniProtKB-KW"/>
</dbReference>
<evidence type="ECO:0000256" key="2">
    <source>
        <dbReference type="ARBA" id="ARBA00022475"/>
    </source>
</evidence>
<accession>A0A4R2LCU4</accession>
<dbReference type="GO" id="GO:0006364">
    <property type="term" value="P:rRNA processing"/>
    <property type="evidence" value="ECO:0007669"/>
    <property type="project" value="TreeGrafter"/>
</dbReference>
<comment type="cofactor">
    <cofactor evidence="1">
        <name>Mg(2+)</name>
        <dbReference type="ChEBI" id="CHEBI:18420"/>
    </cofactor>
</comment>
<dbReference type="PROSITE" id="PS50126">
    <property type="entry name" value="S1"/>
    <property type="match status" value="1"/>
</dbReference>
<dbReference type="InterPro" id="IPR012340">
    <property type="entry name" value="NA-bd_OB-fold"/>
</dbReference>
<keyword evidence="8" id="KW-0460">Magnesium</keyword>
<keyword evidence="7" id="KW-0378">Hydrolase</keyword>
<keyword evidence="3" id="KW-0997">Cell inner membrane</keyword>
<keyword evidence="9" id="KW-0694">RNA-binding</keyword>
<keyword evidence="13" id="KW-1185">Reference proteome</keyword>
<evidence type="ECO:0000256" key="5">
    <source>
        <dbReference type="ARBA" id="ARBA00022723"/>
    </source>
</evidence>
<evidence type="ECO:0000256" key="8">
    <source>
        <dbReference type="ARBA" id="ARBA00022842"/>
    </source>
</evidence>
<dbReference type="Proteomes" id="UP000295711">
    <property type="component" value="Unassembled WGS sequence"/>
</dbReference>
<evidence type="ECO:0000256" key="10">
    <source>
        <dbReference type="ARBA" id="ARBA00023136"/>
    </source>
</evidence>
<keyword evidence="4" id="KW-0540">Nuclease</keyword>
<keyword evidence="6" id="KW-0255">Endonuclease</keyword>
<evidence type="ECO:0000256" key="6">
    <source>
        <dbReference type="ARBA" id="ARBA00022759"/>
    </source>
</evidence>
<evidence type="ECO:0000256" key="4">
    <source>
        <dbReference type="ARBA" id="ARBA00022722"/>
    </source>
</evidence>
<evidence type="ECO:0000256" key="1">
    <source>
        <dbReference type="ARBA" id="ARBA00001946"/>
    </source>
</evidence>
<dbReference type="SMART" id="SM00316">
    <property type="entry name" value="S1"/>
    <property type="match status" value="1"/>
</dbReference>
<feature type="domain" description="S1 motif" evidence="11">
    <location>
        <begin position="47"/>
        <end position="125"/>
    </location>
</feature>
<comment type="caution">
    <text evidence="12">The sequence shown here is derived from an EMBL/GenBank/DDBJ whole genome shotgun (WGS) entry which is preliminary data.</text>
</comment>
<dbReference type="PANTHER" id="PTHR30001">
    <property type="entry name" value="RIBONUCLEASE"/>
    <property type="match status" value="1"/>
</dbReference>
<dbReference type="GO" id="GO:0046872">
    <property type="term" value="F:metal ion binding"/>
    <property type="evidence" value="ECO:0007669"/>
    <property type="project" value="UniProtKB-KW"/>
</dbReference>
<evidence type="ECO:0000259" key="11">
    <source>
        <dbReference type="PROSITE" id="PS50126"/>
    </source>
</evidence>
<dbReference type="InterPro" id="IPR019307">
    <property type="entry name" value="RNA-bd_AU-1/RNase_E/G"/>
</dbReference>
<dbReference type="InterPro" id="IPR003029">
    <property type="entry name" value="S1_domain"/>
</dbReference>
<protein>
    <submittedName>
        <fullName evidence="12">Ribonuclease G</fullName>
    </submittedName>
</protein>
<evidence type="ECO:0000256" key="3">
    <source>
        <dbReference type="ARBA" id="ARBA00022519"/>
    </source>
</evidence>
<dbReference type="GO" id="GO:0004519">
    <property type="term" value="F:endonuclease activity"/>
    <property type="evidence" value="ECO:0007669"/>
    <property type="project" value="UniProtKB-KW"/>
</dbReference>
<keyword evidence="2" id="KW-1003">Cell membrane</keyword>